<dbReference type="PANTHER" id="PTHR33649:SF2">
    <property type="entry name" value="PAR1 PROTEIN"/>
    <property type="match status" value="1"/>
</dbReference>
<comment type="caution">
    <text evidence="2">The sequence shown here is derived from an EMBL/GenBank/DDBJ whole genome shotgun (WGS) entry which is preliminary data.</text>
</comment>
<organism evidence="2 3">
    <name type="scientific">Escallonia rubra</name>
    <dbReference type="NCBI Taxonomy" id="112253"/>
    <lineage>
        <taxon>Eukaryota</taxon>
        <taxon>Viridiplantae</taxon>
        <taxon>Streptophyta</taxon>
        <taxon>Embryophyta</taxon>
        <taxon>Tracheophyta</taxon>
        <taxon>Spermatophyta</taxon>
        <taxon>Magnoliopsida</taxon>
        <taxon>eudicotyledons</taxon>
        <taxon>Gunneridae</taxon>
        <taxon>Pentapetalae</taxon>
        <taxon>asterids</taxon>
        <taxon>campanulids</taxon>
        <taxon>Escalloniales</taxon>
        <taxon>Escalloniaceae</taxon>
        <taxon>Escallonia</taxon>
    </lineage>
</organism>
<accession>A0AA88RIR6</accession>
<evidence type="ECO:0008006" key="4">
    <source>
        <dbReference type="Google" id="ProtNLM"/>
    </source>
</evidence>
<dbReference type="EMBL" id="JAVXUO010001311">
    <property type="protein sequence ID" value="KAK2983511.1"/>
    <property type="molecule type" value="Genomic_DNA"/>
</dbReference>
<feature type="chain" id="PRO_5041660288" description="PAR1 protein" evidence="1">
    <location>
        <begin position="27"/>
        <end position="553"/>
    </location>
</feature>
<dbReference type="PANTHER" id="PTHR33649">
    <property type="entry name" value="PAR1 PROTEIN"/>
    <property type="match status" value="1"/>
</dbReference>
<sequence>MAAYHSLKTLAILALALAFCVQGTLGTIACENLNKDSCAFAVSSYGKRCVLEKRVKRSGEEAYTCSTSEIEADKLKDWIETDKCIEACGLERDVLGISSDSLLEPRFTQKLCSPQCYGNCLNIVDLYFSLAAGEGVYLPKLCEAVQGANSRREMAEIKSSGFVAHGPVSGVALPMNLKTLAILALALAFYVQGTLGTIACQNLNKDSCAFAVSSSGKRCVLEKRMKRSGDEAYTCSTSEIEADKLRDWIETDKCIEACGLERDVLGISSDSLLEPRFTQKLCSPQCYGSCPNIVDLYFSLAAGEGVYLPKLCEAVHGANSRREMAEIKSSGFVAPGPVSGVALPMKSMVAPMPAISHSLELCLMAAYHSLKTLAILALALAFCVQGTLGTIACENLNKDSCAFAVSSSGKRCVLEKRVKRSGEEAYTCSTSEIEADKLKDWIETDKCIEACGLERDVLGISSDSLLEPCFTQKLCSPQCYGSCPNIVDLYFSLAAGEGVYLPKLCEAVRGANSRREMAEIKSSGFVAHGPVSGVAPPMKSMVAPMVAPAMPPY</sequence>
<dbReference type="AlphaFoldDB" id="A0AA88RIR6"/>
<keyword evidence="1" id="KW-0732">Signal</keyword>
<gene>
    <name evidence="2" type="ORF">RJ640_023045</name>
</gene>
<evidence type="ECO:0000256" key="1">
    <source>
        <dbReference type="SAM" id="SignalP"/>
    </source>
</evidence>
<protein>
    <recommendedName>
        <fullName evidence="4">PAR1 protein</fullName>
    </recommendedName>
</protein>
<dbReference type="Proteomes" id="UP001187471">
    <property type="component" value="Unassembled WGS sequence"/>
</dbReference>
<keyword evidence="3" id="KW-1185">Reference proteome</keyword>
<evidence type="ECO:0000313" key="2">
    <source>
        <dbReference type="EMBL" id="KAK2983511.1"/>
    </source>
</evidence>
<proteinExistence type="predicted"/>
<dbReference type="Pfam" id="PF06521">
    <property type="entry name" value="PAR1"/>
    <property type="match status" value="3"/>
</dbReference>
<evidence type="ECO:0000313" key="3">
    <source>
        <dbReference type="Proteomes" id="UP001187471"/>
    </source>
</evidence>
<feature type="signal peptide" evidence="1">
    <location>
        <begin position="1"/>
        <end position="26"/>
    </location>
</feature>
<reference evidence="2" key="1">
    <citation type="submission" date="2022-12" db="EMBL/GenBank/DDBJ databases">
        <title>Draft genome assemblies for two species of Escallonia (Escalloniales).</title>
        <authorList>
            <person name="Chanderbali A."/>
            <person name="Dervinis C."/>
            <person name="Anghel I."/>
            <person name="Soltis D."/>
            <person name="Soltis P."/>
            <person name="Zapata F."/>
        </authorList>
    </citation>
    <scope>NUCLEOTIDE SEQUENCE</scope>
    <source>
        <strain evidence="2">UCBG92.1500</strain>
        <tissue evidence="2">Leaf</tissue>
    </source>
</reference>
<name>A0AA88RIR6_9ASTE</name>
<dbReference type="InterPro" id="IPR009489">
    <property type="entry name" value="PAR1"/>
</dbReference>